<evidence type="ECO:0000313" key="7">
    <source>
        <dbReference type="EMBL" id="ADG99365.1"/>
    </source>
</evidence>
<feature type="domain" description="Core-binding (CB)" evidence="6">
    <location>
        <begin position="77"/>
        <end position="174"/>
    </location>
</feature>
<dbReference type="CDD" id="cd01189">
    <property type="entry name" value="INT_ICEBs1_C_like"/>
    <property type="match status" value="1"/>
</dbReference>
<keyword evidence="1 3" id="KW-0238">DNA-binding</keyword>
<evidence type="ECO:0000259" key="6">
    <source>
        <dbReference type="PROSITE" id="PS51900"/>
    </source>
</evidence>
<dbReference type="GO" id="GO:0015074">
    <property type="term" value="P:DNA integration"/>
    <property type="evidence" value="ECO:0007669"/>
    <property type="project" value="InterPro"/>
</dbReference>
<dbReference type="InterPro" id="IPR002104">
    <property type="entry name" value="Integrase_catalytic"/>
</dbReference>
<dbReference type="PROSITE" id="PS51898">
    <property type="entry name" value="TYR_RECOMBINASE"/>
    <property type="match status" value="1"/>
</dbReference>
<evidence type="ECO:0000256" key="2">
    <source>
        <dbReference type="ARBA" id="ARBA00023172"/>
    </source>
</evidence>
<gene>
    <name evidence="7" type="ordered locus">Srot_2936</name>
</gene>
<feature type="region of interest" description="Disordered" evidence="4">
    <location>
        <begin position="1"/>
        <end position="24"/>
    </location>
</feature>
<dbReference type="InterPro" id="IPR010998">
    <property type="entry name" value="Integrase_recombinase_N"/>
</dbReference>
<dbReference type="Gene3D" id="1.10.150.130">
    <property type="match status" value="1"/>
</dbReference>
<dbReference type="AlphaFoldDB" id="D6ZDV8"/>
<dbReference type="STRING" id="640132.Srot_2936"/>
<dbReference type="InterPro" id="IPR028259">
    <property type="entry name" value="AP2-like_int_N"/>
</dbReference>
<keyword evidence="8" id="KW-1185">Reference proteome</keyword>
<dbReference type="PANTHER" id="PTHR30349">
    <property type="entry name" value="PHAGE INTEGRASE-RELATED"/>
    <property type="match status" value="1"/>
</dbReference>
<dbReference type="RefSeq" id="WP_013139812.1">
    <property type="nucleotide sequence ID" value="NC_014168.1"/>
</dbReference>
<evidence type="ECO:0000313" key="8">
    <source>
        <dbReference type="Proteomes" id="UP000002247"/>
    </source>
</evidence>
<sequence>MTRRQLPPQIKKTTVKNRKTGKDETRYEVVVETGADPRTGRRSQSKRRFATEKEARQHLADTQAKVAQGAYVHKNELTFDQACEDFLNGLHGLKPTTLDGYRFDLAVPRQLLGRLSVQQLAKQHFDNIVRQVQSGTLTRAHRNRNTREGNRKKWGARSVNGMLNTCQRVLEGLVEQGVLARNPAQLVGRVPNEAKGAAERAHTVEEMRAVLAAAKDGRDRHIWHLAYHGLRRGEISGLTWGDVDFEAQEVAVRSSRVCVGGKVIEQDSLKSRSSKRTLKGTPVLMAELRAAKARQAAERLAHGEDYNDGGWVACDERGNPYRPDTLTRKFAKLQKRAGTKNVIRLHDARHTCATIMHYQGVPAASVCAWLGHANPAITMRIYTHPSAGAIEQVAESYGRVVTFCDNEPPAPQGPAGGGRKAG</sequence>
<evidence type="ECO:0000256" key="3">
    <source>
        <dbReference type="PROSITE-ProRule" id="PRU01248"/>
    </source>
</evidence>
<evidence type="ECO:0000256" key="4">
    <source>
        <dbReference type="SAM" id="MobiDB-lite"/>
    </source>
</evidence>
<dbReference type="KEGG" id="srt:Srot_2936"/>
<dbReference type="Proteomes" id="UP000002247">
    <property type="component" value="Chromosome"/>
</dbReference>
<protein>
    <submittedName>
        <fullName evidence="7">Integrase family protein</fullName>
    </submittedName>
</protein>
<dbReference type="OrthoDB" id="4326943at2"/>
<name>D6ZDV8_SEGRD</name>
<dbReference type="HOGENOM" id="CLU_027562_17_1_11"/>
<evidence type="ECO:0000256" key="1">
    <source>
        <dbReference type="ARBA" id="ARBA00023125"/>
    </source>
</evidence>
<accession>D6ZDV8</accession>
<dbReference type="Pfam" id="PF14657">
    <property type="entry name" value="Arm-DNA-bind_4"/>
    <property type="match status" value="1"/>
</dbReference>
<dbReference type="EMBL" id="CP001958">
    <property type="protein sequence ID" value="ADG99365.1"/>
    <property type="molecule type" value="Genomic_DNA"/>
</dbReference>
<dbReference type="SUPFAM" id="SSF56349">
    <property type="entry name" value="DNA breaking-rejoining enzymes"/>
    <property type="match status" value="1"/>
</dbReference>
<proteinExistence type="predicted"/>
<reference evidence="7 8" key="1">
    <citation type="journal article" date="2010" name="Stand. Genomic Sci.">
        <title>Complete genome sequence of Segniliparus rotundus type strain (CDC 1076).</title>
        <authorList>
            <person name="Sikorski J."/>
            <person name="Lapidus A."/>
            <person name="Copeland A."/>
            <person name="Misra M."/>
            <person name="Glavina Del Rio T."/>
            <person name="Nolan M."/>
            <person name="Lucas S."/>
            <person name="Chen F."/>
            <person name="Tice H."/>
            <person name="Cheng J.F."/>
            <person name="Jando M."/>
            <person name="Schneider S."/>
            <person name="Bruce D."/>
            <person name="Goodwin L."/>
            <person name="Pitluck S."/>
            <person name="Liolios K."/>
            <person name="Mikhailova N."/>
            <person name="Pati A."/>
            <person name="Ivanova N."/>
            <person name="Mavromatis K."/>
            <person name="Chen A."/>
            <person name="Palaniappan K."/>
            <person name="Chertkov O."/>
            <person name="Land M."/>
            <person name="Hauser L."/>
            <person name="Chang Y.J."/>
            <person name="Jeffries C.D."/>
            <person name="Brettin T."/>
            <person name="Detter J.C."/>
            <person name="Han C."/>
            <person name="Rohde M."/>
            <person name="Goker M."/>
            <person name="Bristow J."/>
            <person name="Eisen J.A."/>
            <person name="Markowitz V."/>
            <person name="Hugenholtz P."/>
            <person name="Kyrpides N.C."/>
            <person name="Klenk H.P."/>
        </authorList>
    </citation>
    <scope>NUCLEOTIDE SEQUENCE [LARGE SCALE GENOMIC DNA]</scope>
    <source>
        <strain evidence="8">ATCC BAA-972 / CDC 1076 / CIP 108378 / DSM 44985 / JCM 13578</strain>
    </source>
</reference>
<dbReference type="GO" id="GO:0003677">
    <property type="term" value="F:DNA binding"/>
    <property type="evidence" value="ECO:0007669"/>
    <property type="project" value="UniProtKB-UniRule"/>
</dbReference>
<feature type="domain" description="Tyr recombinase" evidence="5">
    <location>
        <begin position="197"/>
        <end position="395"/>
    </location>
</feature>
<dbReference type="PANTHER" id="PTHR30349:SF91">
    <property type="entry name" value="INTA PROTEIN"/>
    <property type="match status" value="1"/>
</dbReference>
<dbReference type="InterPro" id="IPR011010">
    <property type="entry name" value="DNA_brk_join_enz"/>
</dbReference>
<dbReference type="Pfam" id="PF00589">
    <property type="entry name" value="Phage_integrase"/>
    <property type="match status" value="1"/>
</dbReference>
<dbReference type="Gene3D" id="1.10.443.10">
    <property type="entry name" value="Intergrase catalytic core"/>
    <property type="match status" value="1"/>
</dbReference>
<dbReference type="InterPro" id="IPR050090">
    <property type="entry name" value="Tyrosine_recombinase_XerCD"/>
</dbReference>
<evidence type="ECO:0000259" key="5">
    <source>
        <dbReference type="PROSITE" id="PS51898"/>
    </source>
</evidence>
<dbReference type="InterPro" id="IPR013762">
    <property type="entry name" value="Integrase-like_cat_sf"/>
</dbReference>
<dbReference type="PROSITE" id="PS51900">
    <property type="entry name" value="CB"/>
    <property type="match status" value="1"/>
</dbReference>
<dbReference type="InterPro" id="IPR044068">
    <property type="entry name" value="CB"/>
</dbReference>
<organism evidence="7 8">
    <name type="scientific">Segniliparus rotundus (strain ATCC BAA-972 / CDC 1076 / CIP 108378 / DSM 44985 / JCM 13578)</name>
    <dbReference type="NCBI Taxonomy" id="640132"/>
    <lineage>
        <taxon>Bacteria</taxon>
        <taxon>Bacillati</taxon>
        <taxon>Actinomycetota</taxon>
        <taxon>Actinomycetes</taxon>
        <taxon>Mycobacteriales</taxon>
        <taxon>Segniliparaceae</taxon>
        <taxon>Segniliparus</taxon>
    </lineage>
</organism>
<dbReference type="GO" id="GO:0006310">
    <property type="term" value="P:DNA recombination"/>
    <property type="evidence" value="ECO:0007669"/>
    <property type="project" value="UniProtKB-KW"/>
</dbReference>
<dbReference type="eggNOG" id="COG0582">
    <property type="taxonomic scope" value="Bacteria"/>
</dbReference>
<keyword evidence="2" id="KW-0233">DNA recombination</keyword>